<dbReference type="EMBL" id="UOES01000333">
    <property type="protein sequence ID" value="VAW27991.1"/>
    <property type="molecule type" value="Genomic_DNA"/>
</dbReference>
<protein>
    <recommendedName>
        <fullName evidence="2">Carboxypeptidase-like regulatory domain-containing protein</fullName>
    </recommendedName>
</protein>
<gene>
    <name evidence="1" type="ORF">MNBD_BACTEROID06-67</name>
</gene>
<dbReference type="AlphaFoldDB" id="A0A3B0UAB1"/>
<evidence type="ECO:0000313" key="1">
    <source>
        <dbReference type="EMBL" id="VAW27991.1"/>
    </source>
</evidence>
<dbReference type="Pfam" id="PF13715">
    <property type="entry name" value="CarbopepD_reg_2"/>
    <property type="match status" value="1"/>
</dbReference>
<accession>A0A3B0UAB1</accession>
<dbReference type="InterPro" id="IPR008969">
    <property type="entry name" value="CarboxyPept-like_regulatory"/>
</dbReference>
<proteinExistence type="predicted"/>
<name>A0A3B0UAB1_9ZZZZ</name>
<evidence type="ECO:0008006" key="2">
    <source>
        <dbReference type="Google" id="ProtNLM"/>
    </source>
</evidence>
<reference evidence="1" key="1">
    <citation type="submission" date="2018-06" db="EMBL/GenBank/DDBJ databases">
        <authorList>
            <person name="Zhirakovskaya E."/>
        </authorList>
    </citation>
    <scope>NUCLEOTIDE SEQUENCE</scope>
</reference>
<organism evidence="1">
    <name type="scientific">hydrothermal vent metagenome</name>
    <dbReference type="NCBI Taxonomy" id="652676"/>
    <lineage>
        <taxon>unclassified sequences</taxon>
        <taxon>metagenomes</taxon>
        <taxon>ecological metagenomes</taxon>
    </lineage>
</organism>
<dbReference type="SUPFAM" id="SSF49464">
    <property type="entry name" value="Carboxypeptidase regulatory domain-like"/>
    <property type="match status" value="1"/>
</dbReference>
<sequence>MNKSNFIQKTALLSIYAFIAFFNPKSLLAQNQEIVQLTGMVVSDDGQTAVPGVHIYVPKYGRGTTSNSYGYFSMPVLVGDEMVLSSIGFMKQRFVIPQGTNGRVNVVFKMETDTVYLENIDITPFLSEKMFKEAILAINIPDAGKMIGNRLDGNALSALMRNMPYDASLNASYYFNQQLYYMQDNYGPRTNPFLNPFNWSKFIKSLDKKKK</sequence>